<evidence type="ECO:0000256" key="1">
    <source>
        <dbReference type="SAM" id="Phobius"/>
    </source>
</evidence>
<dbReference type="EMBL" id="CP036263">
    <property type="protein sequence ID" value="QDS99580.1"/>
    <property type="molecule type" value="Genomic_DNA"/>
</dbReference>
<dbReference type="Pfam" id="PF07596">
    <property type="entry name" value="SBP_bac_10"/>
    <property type="match status" value="1"/>
</dbReference>
<dbReference type="InterPro" id="IPR027558">
    <property type="entry name" value="Pre_pil_HX9DG_C"/>
</dbReference>
<evidence type="ECO:0000313" key="3">
    <source>
        <dbReference type="EMBL" id="QDS99580.1"/>
    </source>
</evidence>
<dbReference type="AlphaFoldDB" id="A0A517MXH4"/>
<organism evidence="3 4">
    <name type="scientific">Adhaeretor mobilis</name>
    <dbReference type="NCBI Taxonomy" id="1930276"/>
    <lineage>
        <taxon>Bacteria</taxon>
        <taxon>Pseudomonadati</taxon>
        <taxon>Planctomycetota</taxon>
        <taxon>Planctomycetia</taxon>
        <taxon>Pirellulales</taxon>
        <taxon>Lacipirellulaceae</taxon>
        <taxon>Adhaeretor</taxon>
    </lineage>
</organism>
<keyword evidence="4" id="KW-1185">Reference proteome</keyword>
<gene>
    <name evidence="3" type="ORF">HG15A2_29050</name>
</gene>
<dbReference type="PANTHER" id="PTHR30093:SF2">
    <property type="entry name" value="TYPE II SECRETION SYSTEM PROTEIN H"/>
    <property type="match status" value="1"/>
</dbReference>
<proteinExistence type="predicted"/>
<dbReference type="NCBIfam" id="TIGR02532">
    <property type="entry name" value="IV_pilin_GFxxxE"/>
    <property type="match status" value="1"/>
</dbReference>
<feature type="domain" description="DUF1559" evidence="2">
    <location>
        <begin position="39"/>
        <end position="312"/>
    </location>
</feature>
<sequence>MKHGSRNDRLCAAGFTLVELLVVIAIIGVLVGLLLPAVQAAREAARRSQCTNNLKQQGLAHLNYESSRGHFPDGLTMEFPGAGWGVSNIHHVLAFMEEAALDNLVDIDPAESANAFFSRNRDFFVQTKIPGLLCPSVSKWEESTADGYRRDYFGCYGGRGHSEATGSRFSPAIDTPLMVNNGVMIDDGMLYINSRIRFGQITDGSSSTFLMGESVLGGWADNPGRVACPAGATGDGWLLHQPPWYRPGNCGSTKDCGYDRTLRGAWQPVNSGTDCLPQLEQNAIPFGSEHPGGCYFVYADGHVEFITDDIDIDLYKAYSTRAKEDGLSGS</sequence>
<dbReference type="InterPro" id="IPR012902">
    <property type="entry name" value="N_methyl_site"/>
</dbReference>
<dbReference type="SUPFAM" id="SSF54523">
    <property type="entry name" value="Pili subunits"/>
    <property type="match status" value="1"/>
</dbReference>
<name>A0A517MXH4_9BACT</name>
<keyword evidence="1" id="KW-0472">Membrane</keyword>
<dbReference type="NCBIfam" id="TIGR04294">
    <property type="entry name" value="pre_pil_HX9DG"/>
    <property type="match status" value="1"/>
</dbReference>
<feature type="transmembrane region" description="Helical" evidence="1">
    <location>
        <begin position="12"/>
        <end position="38"/>
    </location>
</feature>
<keyword evidence="1" id="KW-1133">Transmembrane helix</keyword>
<dbReference type="PANTHER" id="PTHR30093">
    <property type="entry name" value="GENERAL SECRETION PATHWAY PROTEIN G"/>
    <property type="match status" value="1"/>
</dbReference>
<accession>A0A517MXH4</accession>
<dbReference type="PROSITE" id="PS00409">
    <property type="entry name" value="PROKAR_NTER_METHYL"/>
    <property type="match status" value="1"/>
</dbReference>
<dbReference type="RefSeq" id="WP_218931959.1">
    <property type="nucleotide sequence ID" value="NZ_CP036263.1"/>
</dbReference>
<dbReference type="Proteomes" id="UP000319852">
    <property type="component" value="Chromosome"/>
</dbReference>
<reference evidence="3 4" key="1">
    <citation type="submission" date="2019-02" db="EMBL/GenBank/DDBJ databases">
        <title>Deep-cultivation of Planctomycetes and their phenomic and genomic characterization uncovers novel biology.</title>
        <authorList>
            <person name="Wiegand S."/>
            <person name="Jogler M."/>
            <person name="Boedeker C."/>
            <person name="Pinto D."/>
            <person name="Vollmers J."/>
            <person name="Rivas-Marin E."/>
            <person name="Kohn T."/>
            <person name="Peeters S.H."/>
            <person name="Heuer A."/>
            <person name="Rast P."/>
            <person name="Oberbeckmann S."/>
            <person name="Bunk B."/>
            <person name="Jeske O."/>
            <person name="Meyerdierks A."/>
            <person name="Storesund J.E."/>
            <person name="Kallscheuer N."/>
            <person name="Luecker S."/>
            <person name="Lage O.M."/>
            <person name="Pohl T."/>
            <person name="Merkel B.J."/>
            <person name="Hornburger P."/>
            <person name="Mueller R.-W."/>
            <person name="Bruemmer F."/>
            <person name="Labrenz M."/>
            <person name="Spormann A.M."/>
            <person name="Op den Camp H."/>
            <person name="Overmann J."/>
            <person name="Amann R."/>
            <person name="Jetten M.S.M."/>
            <person name="Mascher T."/>
            <person name="Medema M.H."/>
            <person name="Devos D.P."/>
            <person name="Kaster A.-K."/>
            <person name="Ovreas L."/>
            <person name="Rohde M."/>
            <person name="Galperin M.Y."/>
            <person name="Jogler C."/>
        </authorList>
    </citation>
    <scope>NUCLEOTIDE SEQUENCE [LARGE SCALE GENOMIC DNA]</scope>
    <source>
        <strain evidence="3 4">HG15A2</strain>
    </source>
</reference>
<dbReference type="Pfam" id="PF07963">
    <property type="entry name" value="N_methyl"/>
    <property type="match status" value="1"/>
</dbReference>
<dbReference type="InterPro" id="IPR011453">
    <property type="entry name" value="DUF1559"/>
</dbReference>
<evidence type="ECO:0000313" key="4">
    <source>
        <dbReference type="Proteomes" id="UP000319852"/>
    </source>
</evidence>
<protein>
    <recommendedName>
        <fullName evidence="2">DUF1559 domain-containing protein</fullName>
    </recommendedName>
</protein>
<dbReference type="KEGG" id="amob:HG15A2_29050"/>
<dbReference type="InterPro" id="IPR045584">
    <property type="entry name" value="Pilin-like"/>
</dbReference>
<dbReference type="Gene3D" id="3.30.700.10">
    <property type="entry name" value="Glycoprotein, Type 4 Pilin"/>
    <property type="match status" value="1"/>
</dbReference>
<keyword evidence="1" id="KW-0812">Transmembrane</keyword>
<evidence type="ECO:0000259" key="2">
    <source>
        <dbReference type="Pfam" id="PF07596"/>
    </source>
</evidence>